<keyword evidence="6 7" id="KW-0472">Membrane</keyword>
<feature type="transmembrane region" description="Helical" evidence="7">
    <location>
        <begin position="121"/>
        <end position="143"/>
    </location>
</feature>
<gene>
    <name evidence="9" type="primary">ycjP_4</name>
    <name evidence="9" type="ORF">NCTC11820_00467</name>
</gene>
<proteinExistence type="inferred from homology"/>
<keyword evidence="3" id="KW-1003">Cell membrane</keyword>
<evidence type="ECO:0000256" key="5">
    <source>
        <dbReference type="ARBA" id="ARBA00022989"/>
    </source>
</evidence>
<dbReference type="GO" id="GO:0055085">
    <property type="term" value="P:transmembrane transport"/>
    <property type="evidence" value="ECO:0007669"/>
    <property type="project" value="InterPro"/>
</dbReference>
<evidence type="ECO:0000256" key="4">
    <source>
        <dbReference type="ARBA" id="ARBA00022692"/>
    </source>
</evidence>
<feature type="transmembrane region" description="Helical" evidence="7">
    <location>
        <begin position="155"/>
        <end position="179"/>
    </location>
</feature>
<feature type="transmembrane region" description="Helical" evidence="7">
    <location>
        <begin position="288"/>
        <end position="307"/>
    </location>
</feature>
<dbReference type="Gene3D" id="1.10.3720.10">
    <property type="entry name" value="MetI-like"/>
    <property type="match status" value="1"/>
</dbReference>
<dbReference type="RefSeq" id="WP_004009951.1">
    <property type="nucleotide sequence ID" value="NZ_CAMUDJ010000002.1"/>
</dbReference>
<dbReference type="PANTHER" id="PTHR43744:SF12">
    <property type="entry name" value="ABC TRANSPORTER PERMEASE PROTEIN MG189-RELATED"/>
    <property type="match status" value="1"/>
</dbReference>
<evidence type="ECO:0000313" key="10">
    <source>
        <dbReference type="Proteomes" id="UP000250245"/>
    </source>
</evidence>
<dbReference type="PANTHER" id="PTHR43744">
    <property type="entry name" value="ABC TRANSPORTER PERMEASE PROTEIN MG189-RELATED-RELATED"/>
    <property type="match status" value="1"/>
</dbReference>
<feature type="transmembrane region" description="Helical" evidence="7">
    <location>
        <begin position="185"/>
        <end position="206"/>
    </location>
</feature>
<evidence type="ECO:0000256" key="7">
    <source>
        <dbReference type="RuleBase" id="RU363032"/>
    </source>
</evidence>
<dbReference type="GeneID" id="55564386"/>
<dbReference type="AlphaFoldDB" id="A0A2X2YI59"/>
<dbReference type="PROSITE" id="PS50928">
    <property type="entry name" value="ABC_TM1"/>
    <property type="match status" value="1"/>
</dbReference>
<feature type="transmembrane region" description="Helical" evidence="7">
    <location>
        <begin position="227"/>
        <end position="250"/>
    </location>
</feature>
<dbReference type="InterPro" id="IPR000515">
    <property type="entry name" value="MetI-like"/>
</dbReference>
<evidence type="ECO:0000256" key="1">
    <source>
        <dbReference type="ARBA" id="ARBA00004651"/>
    </source>
</evidence>
<keyword evidence="5 7" id="KW-1133">Transmembrane helix</keyword>
<keyword evidence="2 7" id="KW-0813">Transport</keyword>
<comment type="subcellular location">
    <subcellularLocation>
        <location evidence="1 7">Cell membrane</location>
        <topology evidence="1 7">Multi-pass membrane protein</topology>
    </subcellularLocation>
</comment>
<evidence type="ECO:0000313" key="9">
    <source>
        <dbReference type="EMBL" id="SQB64136.1"/>
    </source>
</evidence>
<evidence type="ECO:0000259" key="8">
    <source>
        <dbReference type="PROSITE" id="PS50928"/>
    </source>
</evidence>
<accession>A0A2X2YI59</accession>
<dbReference type="InterPro" id="IPR035906">
    <property type="entry name" value="MetI-like_sf"/>
</dbReference>
<dbReference type="EMBL" id="UASJ01000001">
    <property type="protein sequence ID" value="SQB64136.1"/>
    <property type="molecule type" value="Genomic_DNA"/>
</dbReference>
<protein>
    <submittedName>
        <fullName evidence="9">Inner membrane ABC transporter permease protein ycjP</fullName>
    </submittedName>
</protein>
<evidence type="ECO:0000256" key="3">
    <source>
        <dbReference type="ARBA" id="ARBA00022475"/>
    </source>
</evidence>
<reference evidence="9 10" key="1">
    <citation type="submission" date="2018-06" db="EMBL/GenBank/DDBJ databases">
        <authorList>
            <consortium name="Pathogen Informatics"/>
            <person name="Doyle S."/>
        </authorList>
    </citation>
    <scope>NUCLEOTIDE SEQUENCE [LARGE SCALE GENOMIC DNA]</scope>
    <source>
        <strain evidence="9 10">NCTC11820</strain>
    </source>
</reference>
<evidence type="ECO:0000256" key="6">
    <source>
        <dbReference type="ARBA" id="ARBA00023136"/>
    </source>
</evidence>
<dbReference type="CDD" id="cd06261">
    <property type="entry name" value="TM_PBP2"/>
    <property type="match status" value="1"/>
</dbReference>
<organism evidence="9 10">
    <name type="scientific">Mobiluncus curtisii</name>
    <dbReference type="NCBI Taxonomy" id="2051"/>
    <lineage>
        <taxon>Bacteria</taxon>
        <taxon>Bacillati</taxon>
        <taxon>Actinomycetota</taxon>
        <taxon>Actinomycetes</taxon>
        <taxon>Actinomycetales</taxon>
        <taxon>Actinomycetaceae</taxon>
        <taxon>Mobiluncus</taxon>
    </lineage>
</organism>
<evidence type="ECO:0000256" key="2">
    <source>
        <dbReference type="ARBA" id="ARBA00022448"/>
    </source>
</evidence>
<dbReference type="GO" id="GO:0005886">
    <property type="term" value="C:plasma membrane"/>
    <property type="evidence" value="ECO:0007669"/>
    <property type="project" value="UniProtKB-SubCell"/>
</dbReference>
<dbReference type="SUPFAM" id="SSF161098">
    <property type="entry name" value="MetI-like"/>
    <property type="match status" value="1"/>
</dbReference>
<comment type="similarity">
    <text evidence="7">Belongs to the binding-protein-dependent transport system permease family.</text>
</comment>
<sequence length="322" mass="35348">MIKNRNSKLSHMVTEHSPQGFDYIPSREGMPPRAIAPSMISRGITAFMLILVLLYFIFPVYWVIISATKTNAELANTFGLWFATHGEDTESKSLIEAIGVNYDKLMSWTRGNFWRWVVNSLLYSTASAAIGTLISVMAGYSLAKFTFPGKNLSTGIIMAGLLMPAALLTVPMYIVFLHLGISNTMASIIVPCCVSPFGVFLGRVYAQTSVPTELIEAARIDGASEARIFFTIVLRILAPAMVTIFLFIFVACWNNFLLPLMMISTDTLKPVTLGLYGMMSYFNPEKGAVMMGALFGVIPLIILFLGLQKYWQSGLAAGSVKG</sequence>
<feature type="domain" description="ABC transmembrane type-1" evidence="8">
    <location>
        <begin position="117"/>
        <end position="307"/>
    </location>
</feature>
<dbReference type="Pfam" id="PF00528">
    <property type="entry name" value="BPD_transp_1"/>
    <property type="match status" value="1"/>
</dbReference>
<name>A0A2X2YI59_9ACTO</name>
<dbReference type="Proteomes" id="UP000250245">
    <property type="component" value="Unassembled WGS sequence"/>
</dbReference>
<feature type="transmembrane region" description="Helical" evidence="7">
    <location>
        <begin position="43"/>
        <end position="64"/>
    </location>
</feature>
<keyword evidence="4 7" id="KW-0812">Transmembrane</keyword>